<feature type="transmembrane region" description="Helical" evidence="1">
    <location>
        <begin position="46"/>
        <end position="63"/>
    </location>
</feature>
<protein>
    <submittedName>
        <fullName evidence="2">Uncharacterized protein</fullName>
    </submittedName>
</protein>
<name>A0A1H0CDY1_9RHOB</name>
<feature type="transmembrane region" description="Helical" evidence="1">
    <location>
        <begin position="69"/>
        <end position="87"/>
    </location>
</feature>
<keyword evidence="1" id="KW-0812">Transmembrane</keyword>
<reference evidence="2 3" key="1">
    <citation type="submission" date="2016-11" db="EMBL/GenBank/DDBJ databases">
        <authorList>
            <person name="Varghese N."/>
            <person name="Submissions S."/>
        </authorList>
    </citation>
    <scope>NUCLEOTIDE SEQUENCE [LARGE SCALE GENOMIC DNA]</scope>
    <source>
        <strain evidence="2 3">DSM 29620</strain>
    </source>
</reference>
<gene>
    <name evidence="2" type="ORF">SAMN05444142_101313</name>
</gene>
<organism evidence="2 3">
    <name type="scientific">Lutimaribacter pacificus</name>
    <dbReference type="NCBI Taxonomy" id="391948"/>
    <lineage>
        <taxon>Bacteria</taxon>
        <taxon>Pseudomonadati</taxon>
        <taxon>Pseudomonadota</taxon>
        <taxon>Alphaproteobacteria</taxon>
        <taxon>Rhodobacterales</taxon>
        <taxon>Roseobacteraceae</taxon>
        <taxon>Lutimaribacter</taxon>
    </lineage>
</organism>
<dbReference type="EMBL" id="FQZZ01000001">
    <property type="protein sequence ID" value="SHJ45601.1"/>
    <property type="molecule type" value="Genomic_DNA"/>
</dbReference>
<keyword evidence="3" id="KW-1185">Reference proteome</keyword>
<keyword evidence="1" id="KW-0472">Membrane</keyword>
<dbReference type="AlphaFoldDB" id="A0A1H0CDY1"/>
<dbReference type="Proteomes" id="UP000324252">
    <property type="component" value="Unassembled WGS sequence"/>
</dbReference>
<sequence length="167" mass="18949">MPPARGSPPCRPGGAMAEPVADYLEPGEALRGLYRPSFRVYLRRELFVVTATALAFAPVVFFIGDPRGWIVLPLVVLVDLFVFDNLGDWRRNRSLMWLVTDKRLVQVDRRDPLDTRALPIAEIARLRGLLWWRLFVVGEGREIIDIAYVPGLRDLRAELARAREAVA</sequence>
<keyword evidence="1" id="KW-1133">Transmembrane helix</keyword>
<evidence type="ECO:0000313" key="3">
    <source>
        <dbReference type="Proteomes" id="UP000324252"/>
    </source>
</evidence>
<evidence type="ECO:0000256" key="1">
    <source>
        <dbReference type="SAM" id="Phobius"/>
    </source>
</evidence>
<accession>A0A1H0CDY1</accession>
<proteinExistence type="predicted"/>
<evidence type="ECO:0000313" key="2">
    <source>
        <dbReference type="EMBL" id="SHJ45601.1"/>
    </source>
</evidence>